<dbReference type="Pfam" id="PF09791">
    <property type="entry name" value="Oxidored-like"/>
    <property type="match status" value="1"/>
</dbReference>
<proteinExistence type="predicted"/>
<accession>A0A1P8JSL4</accession>
<dbReference type="OrthoDB" id="6650029at2"/>
<evidence type="ECO:0000313" key="2">
    <source>
        <dbReference type="EMBL" id="APW36753.1"/>
    </source>
</evidence>
<organism evidence="2 3">
    <name type="scientific">Rhodoferax koreensis</name>
    <dbReference type="NCBI Taxonomy" id="1842727"/>
    <lineage>
        <taxon>Bacteria</taxon>
        <taxon>Pseudomonadati</taxon>
        <taxon>Pseudomonadota</taxon>
        <taxon>Betaproteobacteria</taxon>
        <taxon>Burkholderiales</taxon>
        <taxon>Comamonadaceae</taxon>
        <taxon>Rhodoferax</taxon>
    </lineage>
</organism>
<evidence type="ECO:0000313" key="3">
    <source>
        <dbReference type="Proteomes" id="UP000186609"/>
    </source>
</evidence>
<protein>
    <submittedName>
        <fullName evidence="2">Oxidoreductase</fullName>
    </submittedName>
</protein>
<dbReference type="AlphaFoldDB" id="A0A1P8JSL4"/>
<gene>
    <name evidence="2" type="ORF">RD110_05730</name>
</gene>
<keyword evidence="3" id="KW-1185">Reference proteome</keyword>
<feature type="domain" description="Oxidoreductase-like" evidence="1">
    <location>
        <begin position="30"/>
        <end position="68"/>
    </location>
</feature>
<dbReference type="KEGG" id="rhy:RD110_05730"/>
<dbReference type="RefSeq" id="WP_076197522.1">
    <property type="nucleotide sequence ID" value="NZ_CP019236.1"/>
</dbReference>
<dbReference type="EMBL" id="CP019236">
    <property type="protein sequence ID" value="APW36753.1"/>
    <property type="molecule type" value="Genomic_DNA"/>
</dbReference>
<dbReference type="Proteomes" id="UP000186609">
    <property type="component" value="Chromosome"/>
</dbReference>
<reference evidence="2 3" key="1">
    <citation type="submission" date="2017-01" db="EMBL/GenBank/DDBJ databases">
        <authorList>
            <person name="Mah S.A."/>
            <person name="Swanson W.J."/>
            <person name="Moy G.W."/>
            <person name="Vacquier V.D."/>
        </authorList>
    </citation>
    <scope>NUCLEOTIDE SEQUENCE [LARGE SCALE GENOMIC DNA]</scope>
    <source>
        <strain evidence="2 3">DCY110</strain>
    </source>
</reference>
<name>A0A1P8JSL4_9BURK</name>
<sequence length="74" mass="7949">MTVIDWANAPITGVVDARQMFDALQARAATAGLALRAPPPEPSSCCGRGCNGCVWEGYYAAVAYWRDEALLMLD</sequence>
<dbReference type="InterPro" id="IPR019180">
    <property type="entry name" value="Oxidoreductase-like_N"/>
</dbReference>
<evidence type="ECO:0000259" key="1">
    <source>
        <dbReference type="Pfam" id="PF09791"/>
    </source>
</evidence>